<keyword evidence="1" id="KW-0949">S-adenosyl-L-methionine</keyword>
<evidence type="ECO:0000313" key="5">
    <source>
        <dbReference type="Proteomes" id="UP000287171"/>
    </source>
</evidence>
<name>A0A402BFB5_9CHLR</name>
<keyword evidence="5" id="KW-1185">Reference proteome</keyword>
<organism evidence="4 5">
    <name type="scientific">Dictyobacter alpinus</name>
    <dbReference type="NCBI Taxonomy" id="2014873"/>
    <lineage>
        <taxon>Bacteria</taxon>
        <taxon>Bacillati</taxon>
        <taxon>Chloroflexota</taxon>
        <taxon>Ktedonobacteria</taxon>
        <taxon>Ktedonobacterales</taxon>
        <taxon>Dictyobacteraceae</taxon>
        <taxon>Dictyobacter</taxon>
    </lineage>
</organism>
<protein>
    <recommendedName>
        <fullName evidence="3">TsaA-like domain-containing protein</fullName>
    </recommendedName>
</protein>
<gene>
    <name evidence="4" type="ORF">KDA_55670</name>
</gene>
<dbReference type="InterPro" id="IPR036414">
    <property type="entry name" value="YaeB_N_sf"/>
</dbReference>
<accession>A0A402BFB5</accession>
<evidence type="ECO:0000259" key="3">
    <source>
        <dbReference type="PROSITE" id="PS51668"/>
    </source>
</evidence>
<dbReference type="InterPro" id="IPR036413">
    <property type="entry name" value="YaeB-like_sf"/>
</dbReference>
<feature type="domain" description="TsaA-like" evidence="3">
    <location>
        <begin position="8"/>
        <end position="101"/>
    </location>
</feature>
<evidence type="ECO:0000256" key="1">
    <source>
        <dbReference type="ARBA" id="ARBA00022691"/>
    </source>
</evidence>
<evidence type="ECO:0000313" key="4">
    <source>
        <dbReference type="EMBL" id="GCE30083.1"/>
    </source>
</evidence>
<sequence>MPEIDYLLSPVGFLRSALTKRENAPRQGNEGAPDAWLEVHSTVSGGLDGIAVGQDIIVITWFHQAQRDILKVYPRNDQTLPWQVFLRHDLLIVPIPLAYIG</sequence>
<reference evidence="5" key="1">
    <citation type="submission" date="2018-12" db="EMBL/GenBank/DDBJ databases">
        <title>Tengunoibacter tsumagoiensis gen. nov., sp. nov., Dictyobacter kobayashii sp. nov., D. alpinus sp. nov., and D. joshuensis sp. nov. and description of Dictyobacteraceae fam. nov. within the order Ktedonobacterales isolated from Tengu-no-mugimeshi.</title>
        <authorList>
            <person name="Wang C.M."/>
            <person name="Zheng Y."/>
            <person name="Sakai Y."/>
            <person name="Toyoda A."/>
            <person name="Minakuchi Y."/>
            <person name="Abe K."/>
            <person name="Yokota A."/>
            <person name="Yabe S."/>
        </authorList>
    </citation>
    <scope>NUCLEOTIDE SEQUENCE [LARGE SCALE GENOMIC DNA]</scope>
    <source>
        <strain evidence="5">Uno16</strain>
    </source>
</reference>
<dbReference type="PROSITE" id="PS51668">
    <property type="entry name" value="TSAA_2"/>
    <property type="match status" value="1"/>
</dbReference>
<proteinExistence type="inferred from homology"/>
<dbReference type="Proteomes" id="UP000287171">
    <property type="component" value="Unassembled WGS sequence"/>
</dbReference>
<dbReference type="InterPro" id="IPR023370">
    <property type="entry name" value="TrmO-like_N"/>
</dbReference>
<evidence type="ECO:0000256" key="2">
    <source>
        <dbReference type="ARBA" id="ARBA00033753"/>
    </source>
</evidence>
<dbReference type="AlphaFoldDB" id="A0A402BFB5"/>
<comment type="caution">
    <text evidence="4">The sequence shown here is derived from an EMBL/GenBank/DDBJ whole genome shotgun (WGS) entry which is preliminary data.</text>
</comment>
<dbReference type="Gene3D" id="2.40.30.70">
    <property type="entry name" value="YaeB-like"/>
    <property type="match status" value="1"/>
</dbReference>
<comment type="similarity">
    <text evidence="2">Belongs to the tRNA methyltransferase O family.</text>
</comment>
<dbReference type="EMBL" id="BIFT01000002">
    <property type="protein sequence ID" value="GCE30083.1"/>
    <property type="molecule type" value="Genomic_DNA"/>
</dbReference>
<dbReference type="RefSeq" id="WP_218027588.1">
    <property type="nucleotide sequence ID" value="NZ_BIFT01000002.1"/>
</dbReference>
<dbReference type="SUPFAM" id="SSF118196">
    <property type="entry name" value="YaeB-like"/>
    <property type="match status" value="1"/>
</dbReference>